<dbReference type="OMA" id="AWENVIP"/>
<organism evidence="1 2">
    <name type="scientific">Armillaria gallica</name>
    <name type="common">Bulbous honey fungus</name>
    <name type="synonym">Armillaria bulbosa</name>
    <dbReference type="NCBI Taxonomy" id="47427"/>
    <lineage>
        <taxon>Eukaryota</taxon>
        <taxon>Fungi</taxon>
        <taxon>Dikarya</taxon>
        <taxon>Basidiomycota</taxon>
        <taxon>Agaricomycotina</taxon>
        <taxon>Agaricomycetes</taxon>
        <taxon>Agaricomycetidae</taxon>
        <taxon>Agaricales</taxon>
        <taxon>Marasmiineae</taxon>
        <taxon>Physalacriaceae</taxon>
        <taxon>Armillaria</taxon>
    </lineage>
</organism>
<dbReference type="AlphaFoldDB" id="A0A2H3ENT9"/>
<accession>A0A2H3ENT9</accession>
<dbReference type="InParanoid" id="A0A2H3ENT9"/>
<dbReference type="Proteomes" id="UP000217790">
    <property type="component" value="Unassembled WGS sequence"/>
</dbReference>
<dbReference type="OrthoDB" id="2906736at2759"/>
<evidence type="ECO:0000313" key="2">
    <source>
        <dbReference type="Proteomes" id="UP000217790"/>
    </source>
</evidence>
<keyword evidence="2" id="KW-1185">Reference proteome</keyword>
<name>A0A2H3ENT9_ARMGA</name>
<reference evidence="2" key="1">
    <citation type="journal article" date="2017" name="Nat. Ecol. Evol.">
        <title>Genome expansion and lineage-specific genetic innovations in the forest pathogenic fungi Armillaria.</title>
        <authorList>
            <person name="Sipos G."/>
            <person name="Prasanna A.N."/>
            <person name="Walter M.C."/>
            <person name="O'Connor E."/>
            <person name="Balint B."/>
            <person name="Krizsan K."/>
            <person name="Kiss B."/>
            <person name="Hess J."/>
            <person name="Varga T."/>
            <person name="Slot J."/>
            <person name="Riley R."/>
            <person name="Boka B."/>
            <person name="Rigling D."/>
            <person name="Barry K."/>
            <person name="Lee J."/>
            <person name="Mihaltcheva S."/>
            <person name="LaButti K."/>
            <person name="Lipzen A."/>
            <person name="Waldron R."/>
            <person name="Moloney N.M."/>
            <person name="Sperisen C."/>
            <person name="Kredics L."/>
            <person name="Vagvoelgyi C."/>
            <person name="Patrignani A."/>
            <person name="Fitzpatrick D."/>
            <person name="Nagy I."/>
            <person name="Doyle S."/>
            <person name="Anderson J.B."/>
            <person name="Grigoriev I.V."/>
            <person name="Gueldener U."/>
            <person name="Muensterkoetter M."/>
            <person name="Nagy L.G."/>
        </authorList>
    </citation>
    <scope>NUCLEOTIDE SEQUENCE [LARGE SCALE GENOMIC DNA]</scope>
    <source>
        <strain evidence="2">Ar21-2</strain>
    </source>
</reference>
<evidence type="ECO:0000313" key="1">
    <source>
        <dbReference type="EMBL" id="PBL01524.1"/>
    </source>
</evidence>
<sequence length="165" mass="17454">MAPTFTSTTKLSHEDGLLLLVAHAHNAGLHDVVKSLAVSADGTAKVQDWAASVSVAGGVVTVIAGTKVFKSKPLSGDVKDVSAMGTLFFRADATASVLEGDNEIWYQQYPSYETGQVADGRVVIDFWTDDKIVAVFKSNVDNDYGSWGQGAWENVIPGNNVVPGP</sequence>
<gene>
    <name evidence="1" type="ORF">ARMGADRAFT_1007514</name>
</gene>
<dbReference type="EMBL" id="KZ293646">
    <property type="protein sequence ID" value="PBL01524.1"/>
    <property type="molecule type" value="Genomic_DNA"/>
</dbReference>
<protein>
    <submittedName>
        <fullName evidence="1">Uncharacterized protein</fullName>
    </submittedName>
</protein>
<proteinExistence type="predicted"/>